<dbReference type="Pfam" id="PF24832">
    <property type="entry name" value="DUF7716"/>
    <property type="match status" value="1"/>
</dbReference>
<dbReference type="AlphaFoldDB" id="A0A843SQE5"/>
<reference evidence="2 3" key="1">
    <citation type="submission" date="2019-10" db="EMBL/GenBank/DDBJ databases">
        <title>Two novel species isolated from a subtropical stream in China.</title>
        <authorList>
            <person name="Lu H."/>
        </authorList>
    </citation>
    <scope>NUCLEOTIDE SEQUENCE [LARGE SCALE GENOMIC DNA]</scope>
    <source>
        <strain evidence="2 3">FT103W</strain>
    </source>
</reference>
<organism evidence="2 3">
    <name type="scientific">Rugamonas rivuli</name>
    <dbReference type="NCBI Taxonomy" id="2743358"/>
    <lineage>
        <taxon>Bacteria</taxon>
        <taxon>Pseudomonadati</taxon>
        <taxon>Pseudomonadota</taxon>
        <taxon>Betaproteobacteria</taxon>
        <taxon>Burkholderiales</taxon>
        <taxon>Oxalobacteraceae</taxon>
        <taxon>Telluria group</taxon>
        <taxon>Rugamonas</taxon>
    </lineage>
</organism>
<dbReference type="EMBL" id="WHUF01000008">
    <property type="protein sequence ID" value="MQA23097.1"/>
    <property type="molecule type" value="Genomic_DNA"/>
</dbReference>
<accession>A0A843SQE5</accession>
<protein>
    <recommendedName>
        <fullName evidence="1">DUF7716 domain-containing protein</fullName>
    </recommendedName>
</protein>
<gene>
    <name evidence="2" type="ORF">GEV01_26605</name>
</gene>
<comment type="caution">
    <text evidence="2">The sequence shown here is derived from an EMBL/GenBank/DDBJ whole genome shotgun (WGS) entry which is preliminary data.</text>
</comment>
<sequence>MLLRLRDVFFKLEAGELCEGWIYFRERTNPSLDTECFLVSGADLDSDGDIPSKARLAGYLVEGLDTEAIKDCLLCAKQLGQKQNASTELESFIYYWRFDAFLPYSGAPEPPPPEVAILNAERQFYESLGQENLANPCRNQSCHRGAIQYSVFCKVHHFENIRKKTCPFTD</sequence>
<keyword evidence="3" id="KW-1185">Reference proteome</keyword>
<dbReference type="InterPro" id="IPR056133">
    <property type="entry name" value="DUF7716"/>
</dbReference>
<feature type="domain" description="DUF7716" evidence="1">
    <location>
        <begin position="3"/>
        <end position="103"/>
    </location>
</feature>
<evidence type="ECO:0000313" key="3">
    <source>
        <dbReference type="Proteomes" id="UP000444318"/>
    </source>
</evidence>
<dbReference type="RefSeq" id="WP_152808771.1">
    <property type="nucleotide sequence ID" value="NZ_WHUF01000008.1"/>
</dbReference>
<evidence type="ECO:0000259" key="1">
    <source>
        <dbReference type="Pfam" id="PF24832"/>
    </source>
</evidence>
<proteinExistence type="predicted"/>
<name>A0A843SQE5_9BURK</name>
<dbReference type="Proteomes" id="UP000444318">
    <property type="component" value="Unassembled WGS sequence"/>
</dbReference>
<evidence type="ECO:0000313" key="2">
    <source>
        <dbReference type="EMBL" id="MQA23097.1"/>
    </source>
</evidence>